<dbReference type="InterPro" id="IPR036590">
    <property type="entry name" value="SRAP-like"/>
</dbReference>
<reference evidence="2 3" key="1">
    <citation type="journal article" date="2015" name="Genome Announc.">
        <title>Complete Genome Sequence of Methanosphaerula palustris E1-9CT, a Hydrogenotrophic Methanogen Isolated from a Minerotrophic Fen Peatland.</title>
        <authorList>
            <person name="Cadillo-Quiroz H."/>
            <person name="Browne P."/>
            <person name="Kyrpides N."/>
            <person name="Woyke T."/>
            <person name="Goodwin L."/>
            <person name="Detter C."/>
            <person name="Yavitt J.B."/>
            <person name="Zinder S.H."/>
        </authorList>
    </citation>
    <scope>NUCLEOTIDE SEQUENCE [LARGE SCALE GENOMIC DNA]</scope>
    <source>
        <strain evidence="3">ATCC BAA-1556 / DSM 19958 / E1-9c</strain>
    </source>
</reference>
<evidence type="ECO:0000256" key="1">
    <source>
        <dbReference type="SAM" id="MobiDB-lite"/>
    </source>
</evidence>
<name>B8GHS4_METPE</name>
<proteinExistence type="predicted"/>
<organism evidence="2 3">
    <name type="scientific">Methanosphaerula palustris (strain ATCC BAA-1556 / DSM 19958 / E1-9c)</name>
    <dbReference type="NCBI Taxonomy" id="521011"/>
    <lineage>
        <taxon>Archaea</taxon>
        <taxon>Methanobacteriati</taxon>
        <taxon>Methanobacteriota</taxon>
        <taxon>Stenosarchaea group</taxon>
        <taxon>Methanomicrobia</taxon>
        <taxon>Methanomicrobiales</taxon>
        <taxon>Methanoregulaceae</taxon>
        <taxon>Methanosphaerula</taxon>
    </lineage>
</organism>
<sequence length="188" mass="20675">MVWSDDKPCSLIFPPVALQWSQWLPVRKSPGTFPPGRRASGDPRIAGTGQSPPPEELPYSLAVKAGVMTRHRSHGKPRDRVIWWNRSTATKTVAMIAEGGYLQWGEDGFPVPLTSHDSRPIHCEVERDDGSGTDSRGVGIDEQGPADRGYLTCTIITMEANNLVTPTHYRMPAIPGHIPLKRWSPTGS</sequence>
<accession>B8GHS4</accession>
<gene>
    <name evidence="2" type="ordered locus">Mpal_1346</name>
</gene>
<dbReference type="EMBL" id="CP001338">
    <property type="protein sequence ID" value="ACL16679.1"/>
    <property type="molecule type" value="Genomic_DNA"/>
</dbReference>
<dbReference type="HOGENOM" id="CLU_1438130_0_0_2"/>
<dbReference type="KEGG" id="mpl:Mpal_1346"/>
<protein>
    <submittedName>
        <fullName evidence="2">Uncharacterized protein</fullName>
    </submittedName>
</protein>
<evidence type="ECO:0000313" key="3">
    <source>
        <dbReference type="Proteomes" id="UP000002457"/>
    </source>
</evidence>
<feature type="region of interest" description="Disordered" evidence="1">
    <location>
        <begin position="31"/>
        <end position="57"/>
    </location>
</feature>
<dbReference type="STRING" id="521011.Mpal_1346"/>
<dbReference type="Proteomes" id="UP000002457">
    <property type="component" value="Chromosome"/>
</dbReference>
<keyword evidence="3" id="KW-1185">Reference proteome</keyword>
<evidence type="ECO:0000313" key="2">
    <source>
        <dbReference type="EMBL" id="ACL16679.1"/>
    </source>
</evidence>
<dbReference type="Gene3D" id="3.90.1680.10">
    <property type="entry name" value="SOS response associated peptidase-like"/>
    <property type="match status" value="1"/>
</dbReference>
<dbReference type="SUPFAM" id="SSF143081">
    <property type="entry name" value="BB1717-like"/>
    <property type="match status" value="1"/>
</dbReference>
<dbReference type="AlphaFoldDB" id="B8GHS4"/>